<name>A0A8S1A8C8_ARCPL</name>
<dbReference type="EMBL" id="CADEBD010000309">
    <property type="protein sequence ID" value="CAB3240677.1"/>
    <property type="molecule type" value="Genomic_DNA"/>
</dbReference>
<dbReference type="GO" id="GO:0008270">
    <property type="term" value="F:zinc ion binding"/>
    <property type="evidence" value="ECO:0007669"/>
    <property type="project" value="UniProtKB-KW"/>
</dbReference>
<evidence type="ECO:0000256" key="5">
    <source>
        <dbReference type="SAM" id="MobiDB-lite"/>
    </source>
</evidence>
<evidence type="ECO:0000256" key="1">
    <source>
        <dbReference type="ARBA" id="ARBA00022723"/>
    </source>
</evidence>
<keyword evidence="2 4" id="KW-0863">Zinc-finger</keyword>
<dbReference type="PROSITE" id="PS50089">
    <property type="entry name" value="ZF_RING_2"/>
    <property type="match status" value="1"/>
</dbReference>
<evidence type="ECO:0000256" key="4">
    <source>
        <dbReference type="PROSITE-ProRule" id="PRU00175"/>
    </source>
</evidence>
<evidence type="ECO:0000256" key="3">
    <source>
        <dbReference type="ARBA" id="ARBA00022833"/>
    </source>
</evidence>
<organism evidence="7 8">
    <name type="scientific">Arctia plantaginis</name>
    <name type="common">Wood tiger moth</name>
    <name type="synonym">Phalaena plantaginis</name>
    <dbReference type="NCBI Taxonomy" id="874455"/>
    <lineage>
        <taxon>Eukaryota</taxon>
        <taxon>Metazoa</taxon>
        <taxon>Ecdysozoa</taxon>
        <taxon>Arthropoda</taxon>
        <taxon>Hexapoda</taxon>
        <taxon>Insecta</taxon>
        <taxon>Pterygota</taxon>
        <taxon>Neoptera</taxon>
        <taxon>Endopterygota</taxon>
        <taxon>Lepidoptera</taxon>
        <taxon>Glossata</taxon>
        <taxon>Ditrysia</taxon>
        <taxon>Noctuoidea</taxon>
        <taxon>Erebidae</taxon>
        <taxon>Arctiinae</taxon>
        <taxon>Arctia</taxon>
    </lineage>
</organism>
<proteinExistence type="predicted"/>
<dbReference type="SUPFAM" id="SSF57850">
    <property type="entry name" value="RING/U-box"/>
    <property type="match status" value="1"/>
</dbReference>
<dbReference type="AlphaFoldDB" id="A0A8S1A8C8"/>
<dbReference type="InterPro" id="IPR013083">
    <property type="entry name" value="Znf_RING/FYVE/PHD"/>
</dbReference>
<dbReference type="PANTHER" id="PTHR23041:SF78">
    <property type="entry name" value="E3 UBIQUITIN-PROTEIN LIGASE RNF4"/>
    <property type="match status" value="1"/>
</dbReference>
<dbReference type="PROSITE" id="PS00518">
    <property type="entry name" value="ZF_RING_1"/>
    <property type="match status" value="1"/>
</dbReference>
<feature type="region of interest" description="Disordered" evidence="5">
    <location>
        <begin position="63"/>
        <end position="83"/>
    </location>
</feature>
<dbReference type="Pfam" id="PF13923">
    <property type="entry name" value="zf-C3HC4_2"/>
    <property type="match status" value="1"/>
</dbReference>
<evidence type="ECO:0000313" key="7">
    <source>
        <dbReference type="EMBL" id="CAB3240677.1"/>
    </source>
</evidence>
<dbReference type="InterPro" id="IPR047134">
    <property type="entry name" value="RNF4"/>
</dbReference>
<accession>A0A8S1A8C8</accession>
<feature type="domain" description="RING-type" evidence="6">
    <location>
        <begin position="111"/>
        <end position="151"/>
    </location>
</feature>
<dbReference type="Proteomes" id="UP000494256">
    <property type="component" value="Unassembled WGS sequence"/>
</dbReference>
<evidence type="ECO:0000259" key="6">
    <source>
        <dbReference type="PROSITE" id="PS50089"/>
    </source>
</evidence>
<comment type="caution">
    <text evidence="7">The sequence shown here is derived from an EMBL/GenBank/DDBJ whole genome shotgun (WGS) entry which is preliminary data.</text>
</comment>
<evidence type="ECO:0000256" key="2">
    <source>
        <dbReference type="ARBA" id="ARBA00022771"/>
    </source>
</evidence>
<gene>
    <name evidence="7" type="ORF">APLA_LOCUS9188</name>
</gene>
<keyword evidence="1" id="KW-0479">Metal-binding</keyword>
<reference evidence="7 8" key="1">
    <citation type="submission" date="2020-04" db="EMBL/GenBank/DDBJ databases">
        <authorList>
            <person name="Wallbank WR R."/>
            <person name="Pardo Diaz C."/>
            <person name="Kozak K."/>
            <person name="Martin S."/>
            <person name="Jiggins C."/>
            <person name="Moest M."/>
            <person name="Warren A I."/>
            <person name="Byers J.R.P. K."/>
            <person name="Montejo-Kovacevich G."/>
            <person name="Yen C E."/>
        </authorList>
    </citation>
    <scope>NUCLEOTIDE SEQUENCE [LARGE SCALE GENOMIC DNA]</scope>
</reference>
<keyword evidence="3" id="KW-0862">Zinc</keyword>
<dbReference type="PANTHER" id="PTHR23041">
    <property type="entry name" value="RING FINGER DOMAIN-CONTAINING"/>
    <property type="match status" value="1"/>
</dbReference>
<dbReference type="OrthoDB" id="7492018at2759"/>
<dbReference type="InterPro" id="IPR017907">
    <property type="entry name" value="Znf_RING_CS"/>
</dbReference>
<sequence>MAARLDEVIDLSDSFVLADHRALNNDVIELDTDDSGLIECDTNDSVVELVEIPNSLTITEVRQAVQSRKPDKKKGNSPLGYTSNKYKTEVKKSKINDKLNSNETQMKFGECPICFDLLGQNPLASTKCGHVYCMKCIERYLQFDKKCPTCRQILRGKTAYHPLYLNR</sequence>
<dbReference type="InterPro" id="IPR001841">
    <property type="entry name" value="Znf_RING"/>
</dbReference>
<dbReference type="Gene3D" id="3.30.40.10">
    <property type="entry name" value="Zinc/RING finger domain, C3HC4 (zinc finger)"/>
    <property type="match status" value="1"/>
</dbReference>
<evidence type="ECO:0000313" key="8">
    <source>
        <dbReference type="Proteomes" id="UP000494256"/>
    </source>
</evidence>
<dbReference type="SMART" id="SM00184">
    <property type="entry name" value="RING"/>
    <property type="match status" value="1"/>
</dbReference>
<protein>
    <recommendedName>
        <fullName evidence="6">RING-type domain-containing protein</fullName>
    </recommendedName>
</protein>